<dbReference type="EMBL" id="CALTRL010005494">
    <property type="protein sequence ID" value="CAH7684567.1"/>
    <property type="molecule type" value="Genomic_DNA"/>
</dbReference>
<keyword evidence="3" id="KW-1185">Reference proteome</keyword>
<protein>
    <submittedName>
        <fullName evidence="2">Expressed protein</fullName>
    </submittedName>
</protein>
<comment type="caution">
    <text evidence="2">The sequence shown here is derived from an EMBL/GenBank/DDBJ whole genome shotgun (WGS) entry which is preliminary data.</text>
</comment>
<dbReference type="Proteomes" id="UP001153365">
    <property type="component" value="Unassembled WGS sequence"/>
</dbReference>
<evidence type="ECO:0000313" key="2">
    <source>
        <dbReference type="EMBL" id="CAH7690738.1"/>
    </source>
</evidence>
<accession>A0AAV0BVE6</accession>
<sequence length="131" mass="14740">MSPNGTPIGNTQLRVKDLNVKSEDDLPFIDSSTLGKCSDMKLEFGTSLQGRKADENAYEPTSTFHRTGSALKISIQIQYLCDQLRNKCFIKDTDPQFVGCKQVESFIGVQKNDGYWADLWNSRVEAYLCAF</sequence>
<evidence type="ECO:0000313" key="1">
    <source>
        <dbReference type="EMBL" id="CAH7684567.1"/>
    </source>
</evidence>
<dbReference type="EMBL" id="CALTRL010006379">
    <property type="protein sequence ID" value="CAH7690738.1"/>
    <property type="molecule type" value="Genomic_DNA"/>
</dbReference>
<gene>
    <name evidence="1" type="ORF">PPACK8108_LOCUS18811</name>
    <name evidence="2" type="ORF">PPACK8108_LOCUS26178</name>
</gene>
<dbReference type="AlphaFoldDB" id="A0AAV0BVE6"/>
<reference evidence="2" key="1">
    <citation type="submission" date="2022-06" db="EMBL/GenBank/DDBJ databases">
        <authorList>
            <consortium name="SYNGENTA / RWTH Aachen University"/>
        </authorList>
    </citation>
    <scope>NUCLEOTIDE SEQUENCE</scope>
</reference>
<proteinExistence type="predicted"/>
<name>A0AAV0BVE6_PHAPC</name>
<evidence type="ECO:0000313" key="3">
    <source>
        <dbReference type="Proteomes" id="UP001153365"/>
    </source>
</evidence>
<organism evidence="2 3">
    <name type="scientific">Phakopsora pachyrhizi</name>
    <name type="common">Asian soybean rust disease fungus</name>
    <dbReference type="NCBI Taxonomy" id="170000"/>
    <lineage>
        <taxon>Eukaryota</taxon>
        <taxon>Fungi</taxon>
        <taxon>Dikarya</taxon>
        <taxon>Basidiomycota</taxon>
        <taxon>Pucciniomycotina</taxon>
        <taxon>Pucciniomycetes</taxon>
        <taxon>Pucciniales</taxon>
        <taxon>Phakopsoraceae</taxon>
        <taxon>Phakopsora</taxon>
    </lineage>
</organism>